<dbReference type="Pfam" id="PF03610">
    <property type="entry name" value="EIIA-man"/>
    <property type="match status" value="1"/>
</dbReference>
<dbReference type="Gene3D" id="3.40.50.510">
    <property type="entry name" value="Phosphotransferase system, mannose-type IIA component"/>
    <property type="match status" value="1"/>
</dbReference>
<sequence length="610" mass="70416">MSNKEKIEICLAELTDEAFKSNRSGGVETLEISERLNLRRNVVSHYLNVLVAEDKVIKIKSRPVQFIHRETLNKYRNKKSSEIKDGSIEGVIYNEFMSISNLLIEYDENRLSLKEIRKEISIIMNKCLSSIVYSENPAKNDILEKEYLNIISKSLEIVHDNYGLKYYGNTAKVFSRIILFFMKHKCLNSVWSEEEKKKLQEILNRKLSKEYIMVNKLTLNIKNNMECDIGFNTKLFITLYILITMKNNNLKVNALIIAHGYSTASSIASTVNQYFGEFIFNTFDIPINMPKEEIVRIIKEYIKSVDNEEDTIVLVDMESLLSIASDLEDIVQGDIGVINNITTNVAINIAEKMIDGKGIPDIIDYIKKEEKSKCRLIKGKKKKKAILTTCISGIGTSVKIKELLLKCIGDVDIDIIPYEYGSLANKGIDDEIFSKYDVKLIISTTNLKIDGINCILLESLINSDSDRKLEKLLLEFLDKEHIKIIRRDIAKMFSLQNIINQLTILNPNKIINEVDIIISKMERKFKKVFSLDLRMLLYIHISVMIERLILNQGMVFEEDDRKYVKNNKKIIEVIEDSFKDTAKEYNFYLTTKEIQIVQEIIESRLGKIKV</sequence>
<keyword evidence="5" id="KW-1185">Reference proteome</keyword>
<dbReference type="InterPro" id="IPR036662">
    <property type="entry name" value="PTS_EIIA_man-typ_sf"/>
</dbReference>
<comment type="caution">
    <text evidence="4">The sequence shown here is derived from an EMBL/GenBank/DDBJ whole genome shotgun (WGS) entry which is preliminary data.</text>
</comment>
<name>A0ABS7KT63_CLOSR</name>
<dbReference type="RefSeq" id="WP_221858365.1">
    <property type="nucleotide sequence ID" value="NZ_JAIKTU010000001.1"/>
</dbReference>
<dbReference type="Pfam" id="PF00874">
    <property type="entry name" value="PRD"/>
    <property type="match status" value="1"/>
</dbReference>
<organism evidence="4 5">
    <name type="scientific">Clostridium sardiniense</name>
    <name type="common">Clostridium absonum</name>
    <dbReference type="NCBI Taxonomy" id="29369"/>
    <lineage>
        <taxon>Bacteria</taxon>
        <taxon>Bacillati</taxon>
        <taxon>Bacillota</taxon>
        <taxon>Clostridia</taxon>
        <taxon>Eubacteriales</taxon>
        <taxon>Clostridiaceae</taxon>
        <taxon>Clostridium</taxon>
    </lineage>
</organism>
<evidence type="ECO:0000313" key="4">
    <source>
        <dbReference type="EMBL" id="MBY0754003.1"/>
    </source>
</evidence>
<dbReference type="Proteomes" id="UP001299068">
    <property type="component" value="Unassembled WGS sequence"/>
</dbReference>
<evidence type="ECO:0000259" key="3">
    <source>
        <dbReference type="PROSITE" id="PS51372"/>
    </source>
</evidence>
<keyword evidence="1" id="KW-0808">Transferase</keyword>
<dbReference type="PROSITE" id="PS51372">
    <property type="entry name" value="PRD_2"/>
    <property type="match status" value="1"/>
</dbReference>
<dbReference type="PROSITE" id="PS51096">
    <property type="entry name" value="PTS_EIIA_TYPE_4"/>
    <property type="match status" value="1"/>
</dbReference>
<reference evidence="4 5" key="1">
    <citation type="journal article" date="2021" name="Cell Host Microbe">
        <title>in vivo commensal control of Clostridioides difficile virulence.</title>
        <authorList>
            <person name="Girinathan B.P."/>
            <person name="Dibenedetto N."/>
            <person name="Worley J.N."/>
            <person name="Peltier J."/>
            <person name="Arrieta-Ortiz M.L."/>
            <person name="Rupa Christinal Immanuel S."/>
            <person name="Lavin R."/>
            <person name="Delaney M.L."/>
            <person name="Cummins C."/>
            <person name="Hoffmann M."/>
            <person name="Luo Y."/>
            <person name="Gonzalez-Escalona N."/>
            <person name="Allard M."/>
            <person name="Onderdonk A.B."/>
            <person name="Gerber G.K."/>
            <person name="Sonenshein A.L."/>
            <person name="Baliga N."/>
            <person name="Dupuy B."/>
            <person name="Bry L."/>
        </authorList>
    </citation>
    <scope>NUCLEOTIDE SEQUENCE [LARGE SCALE GENOMIC DNA]</scope>
    <source>
        <strain evidence="4 5">DSM 599</strain>
    </source>
</reference>
<evidence type="ECO:0000256" key="1">
    <source>
        <dbReference type="ARBA" id="ARBA00022679"/>
    </source>
</evidence>
<dbReference type="SUPFAM" id="SSF46785">
    <property type="entry name" value="Winged helix' DNA-binding domain"/>
    <property type="match status" value="1"/>
</dbReference>
<evidence type="ECO:0000259" key="2">
    <source>
        <dbReference type="PROSITE" id="PS51096"/>
    </source>
</evidence>
<protein>
    <submittedName>
        <fullName evidence="4">PRD domain-containing protein</fullName>
    </submittedName>
</protein>
<feature type="domain" description="PTS EIIA type-4" evidence="2">
    <location>
        <begin position="251"/>
        <end position="374"/>
    </location>
</feature>
<evidence type="ECO:0000313" key="5">
    <source>
        <dbReference type="Proteomes" id="UP001299068"/>
    </source>
</evidence>
<feature type="domain" description="PRD" evidence="3">
    <location>
        <begin position="505"/>
        <end position="610"/>
    </location>
</feature>
<dbReference type="InterPro" id="IPR011608">
    <property type="entry name" value="PRD"/>
</dbReference>
<dbReference type="InterPro" id="IPR036390">
    <property type="entry name" value="WH_DNA-bd_sf"/>
</dbReference>
<gene>
    <name evidence="4" type="ORF">K5V21_00905</name>
</gene>
<dbReference type="InterPro" id="IPR004701">
    <property type="entry name" value="PTS_EIIA_man-typ"/>
</dbReference>
<proteinExistence type="predicted"/>
<dbReference type="EMBL" id="JAIKTU010000001">
    <property type="protein sequence ID" value="MBY0754003.1"/>
    <property type="molecule type" value="Genomic_DNA"/>
</dbReference>
<dbReference type="SUPFAM" id="SSF53062">
    <property type="entry name" value="PTS system fructose IIA component-like"/>
    <property type="match status" value="1"/>
</dbReference>
<accession>A0ABS7KT63</accession>